<dbReference type="InterPro" id="IPR035093">
    <property type="entry name" value="RelE/ParE_toxin_dom_sf"/>
</dbReference>
<name>A0A1Y1RST8_9SPIO</name>
<dbReference type="RefSeq" id="WP_083053075.1">
    <property type="nucleotide sequence ID" value="NZ_MWQY01000041.1"/>
</dbReference>
<comment type="caution">
    <text evidence="3">The sequence shown here is derived from an EMBL/GenBank/DDBJ whole genome shotgun (WGS) entry which is preliminary data.</text>
</comment>
<dbReference type="Gene3D" id="3.30.2310.20">
    <property type="entry name" value="RelE-like"/>
    <property type="match status" value="1"/>
</dbReference>
<dbReference type="NCBIfam" id="TIGR02385">
    <property type="entry name" value="RelE_StbE"/>
    <property type="match status" value="1"/>
</dbReference>
<protein>
    <submittedName>
        <fullName evidence="3">Addiction module toxin RelE</fullName>
    </submittedName>
</protein>
<dbReference type="InterPro" id="IPR007712">
    <property type="entry name" value="RelE/ParE_toxin"/>
</dbReference>
<sequence>MAWTIDFSGTAERQLKKLDRQWQRAILDYLEDEIAPLDNPRQRGKALVGDKKGLWRYRINDYRVICQILDTELVILALAIAHRKDVYK</sequence>
<dbReference type="AlphaFoldDB" id="A0A1Y1RST8"/>
<dbReference type="SUPFAM" id="SSF143011">
    <property type="entry name" value="RelE-like"/>
    <property type="match status" value="1"/>
</dbReference>
<proteinExistence type="inferred from homology"/>
<dbReference type="Proteomes" id="UP000192343">
    <property type="component" value="Unassembled WGS sequence"/>
</dbReference>
<evidence type="ECO:0000256" key="1">
    <source>
        <dbReference type="ARBA" id="ARBA00006226"/>
    </source>
</evidence>
<evidence type="ECO:0000313" key="4">
    <source>
        <dbReference type="Proteomes" id="UP000192343"/>
    </source>
</evidence>
<dbReference type="PANTHER" id="PTHR35601:SF1">
    <property type="entry name" value="TOXIN RELE"/>
    <property type="match status" value="1"/>
</dbReference>
<reference evidence="3 4" key="1">
    <citation type="submission" date="2017-03" db="EMBL/GenBank/DDBJ databases">
        <title>Draft Genome sequence of Marispirochaeta sp. strain JC444.</title>
        <authorList>
            <person name="Shivani Y."/>
            <person name="Subhash Y."/>
            <person name="Sasikala C."/>
            <person name="Ramana C."/>
        </authorList>
    </citation>
    <scope>NUCLEOTIDE SEQUENCE [LARGE SCALE GENOMIC DNA]</scope>
    <source>
        <strain evidence="3 4">JC444</strain>
    </source>
</reference>
<dbReference type="EMBL" id="MWQY01000041">
    <property type="protein sequence ID" value="ORC29586.1"/>
    <property type="molecule type" value="Genomic_DNA"/>
</dbReference>
<evidence type="ECO:0000256" key="2">
    <source>
        <dbReference type="ARBA" id="ARBA00022649"/>
    </source>
</evidence>
<comment type="similarity">
    <text evidence="1">Belongs to the RelE toxin family.</text>
</comment>
<keyword evidence="4" id="KW-1185">Reference proteome</keyword>
<accession>A0A1Y1RST8</accession>
<dbReference type="Pfam" id="PF05016">
    <property type="entry name" value="ParE_toxin"/>
    <property type="match status" value="1"/>
</dbReference>
<gene>
    <name evidence="3" type="ORF">B4O97_18870</name>
</gene>
<dbReference type="OrthoDB" id="9805098at2"/>
<organism evidence="3 4">
    <name type="scientific">Marispirochaeta aestuarii</name>
    <dbReference type="NCBI Taxonomy" id="1963862"/>
    <lineage>
        <taxon>Bacteria</taxon>
        <taxon>Pseudomonadati</taxon>
        <taxon>Spirochaetota</taxon>
        <taxon>Spirochaetia</taxon>
        <taxon>Spirochaetales</taxon>
        <taxon>Spirochaetaceae</taxon>
        <taxon>Marispirochaeta</taxon>
    </lineage>
</organism>
<evidence type="ECO:0000313" key="3">
    <source>
        <dbReference type="EMBL" id="ORC29586.1"/>
    </source>
</evidence>
<keyword evidence="2" id="KW-1277">Toxin-antitoxin system</keyword>
<dbReference type="PANTHER" id="PTHR35601">
    <property type="entry name" value="TOXIN RELE"/>
    <property type="match status" value="1"/>
</dbReference>